<gene>
    <name evidence="2" type="ORF">CP967_12665</name>
</gene>
<evidence type="ECO:0000313" key="3">
    <source>
        <dbReference type="Proteomes" id="UP000326178"/>
    </source>
</evidence>
<dbReference type="Pfam" id="PF11273">
    <property type="entry name" value="DUF3073"/>
    <property type="match status" value="1"/>
</dbReference>
<sequence length="69" mass="7247">MGRGRAKAKQAKIAYKLKYEGGPSTDLSQLAEELGASPSIRNAASDDTDTQGDDPDSDQAAIRPRNGLA</sequence>
<proteinExistence type="predicted"/>
<dbReference type="EMBL" id="CP023702">
    <property type="protein sequence ID" value="QEU72734.1"/>
    <property type="molecule type" value="Genomic_DNA"/>
</dbReference>
<evidence type="ECO:0000256" key="1">
    <source>
        <dbReference type="SAM" id="MobiDB-lite"/>
    </source>
</evidence>
<dbReference type="Proteomes" id="UP000326178">
    <property type="component" value="Chromosome"/>
</dbReference>
<dbReference type="InterPro" id="IPR021426">
    <property type="entry name" value="DUF3073"/>
</dbReference>
<dbReference type="KEGG" id="snk:CP967_12665"/>
<accession>A0A5J6FB34</accession>
<dbReference type="OrthoDB" id="3217921at2"/>
<keyword evidence="3" id="KW-1185">Reference proteome</keyword>
<evidence type="ECO:0000313" key="2">
    <source>
        <dbReference type="EMBL" id="QEU72734.1"/>
    </source>
</evidence>
<protein>
    <submittedName>
        <fullName evidence="2">DUF3073 family protein</fullName>
    </submittedName>
</protein>
<dbReference type="AlphaFoldDB" id="A0A5J6FB34"/>
<feature type="region of interest" description="Disordered" evidence="1">
    <location>
        <begin position="21"/>
        <end position="69"/>
    </location>
</feature>
<reference evidence="2 3" key="1">
    <citation type="submission" date="2017-09" db="EMBL/GenBank/DDBJ databases">
        <authorList>
            <person name="Lee N."/>
            <person name="Cho B.-K."/>
        </authorList>
    </citation>
    <scope>NUCLEOTIDE SEQUENCE [LARGE SCALE GENOMIC DNA]</scope>
    <source>
        <strain evidence="2 3">ATCC 12769</strain>
    </source>
</reference>
<feature type="compositionally biased region" description="Acidic residues" evidence="1">
    <location>
        <begin position="46"/>
        <end position="57"/>
    </location>
</feature>
<name>A0A5J6FB34_9ACTN</name>
<organism evidence="2 3">
    <name type="scientific">Streptomyces nitrosporeus</name>
    <dbReference type="NCBI Taxonomy" id="28894"/>
    <lineage>
        <taxon>Bacteria</taxon>
        <taxon>Bacillati</taxon>
        <taxon>Actinomycetota</taxon>
        <taxon>Actinomycetes</taxon>
        <taxon>Kitasatosporales</taxon>
        <taxon>Streptomycetaceae</taxon>
        <taxon>Streptomyces</taxon>
    </lineage>
</organism>
<dbReference type="RefSeq" id="WP_150488085.1">
    <property type="nucleotide sequence ID" value="NZ_BMUV01000001.1"/>
</dbReference>